<dbReference type="Proteomes" id="UP001244011">
    <property type="component" value="Unassembled WGS sequence"/>
</dbReference>
<comment type="caution">
    <text evidence="2">The sequence shown here is derived from an EMBL/GenBank/DDBJ whole genome shotgun (WGS) entry which is preliminary data.</text>
</comment>
<reference evidence="2" key="1">
    <citation type="submission" date="2023-06" db="EMBL/GenBank/DDBJ databases">
        <title>Genome-scale phylogeny and comparative genomics of the fungal order Sordariales.</title>
        <authorList>
            <consortium name="Lawrence Berkeley National Laboratory"/>
            <person name="Hensen N."/>
            <person name="Bonometti L."/>
            <person name="Westerberg I."/>
            <person name="Brannstrom I.O."/>
            <person name="Guillou S."/>
            <person name="Cros-Aarteil S."/>
            <person name="Calhoun S."/>
            <person name="Haridas S."/>
            <person name="Kuo A."/>
            <person name="Mondo S."/>
            <person name="Pangilinan J."/>
            <person name="Riley R."/>
            <person name="Labutti K."/>
            <person name="Andreopoulos B."/>
            <person name="Lipzen A."/>
            <person name="Chen C."/>
            <person name="Yanf M."/>
            <person name="Daum C."/>
            <person name="Ng V."/>
            <person name="Clum A."/>
            <person name="Steindorff A."/>
            <person name="Ohm R."/>
            <person name="Martin F."/>
            <person name="Silar P."/>
            <person name="Natvig D."/>
            <person name="Lalanne C."/>
            <person name="Gautier V."/>
            <person name="Ament-Velasquez S.L."/>
            <person name="Kruys A."/>
            <person name="Hutchinson M.I."/>
            <person name="Powell A.J."/>
            <person name="Barry K."/>
            <person name="Miller A.N."/>
            <person name="Grigoriev I.V."/>
            <person name="Debuchy R."/>
            <person name="Gladieux P."/>
            <person name="Thoren M.H."/>
            <person name="Johannesson H."/>
        </authorList>
    </citation>
    <scope>NUCLEOTIDE SEQUENCE</scope>
    <source>
        <strain evidence="2">8032-3</strain>
    </source>
</reference>
<keyword evidence="1" id="KW-0732">Signal</keyword>
<accession>A0AAJ0FLQ7</accession>
<sequence length="86" mass="8943">MKASLCLVALANALLAAASPTGAVSSAAVSSDTTPFTQDVFAHADVGVDEYCGGFNAPGCSDFCYRLGYRCYQCTSSYCWCTNDGC</sequence>
<evidence type="ECO:0008006" key="4">
    <source>
        <dbReference type="Google" id="ProtNLM"/>
    </source>
</evidence>
<dbReference type="AlphaFoldDB" id="A0AAJ0FLQ7"/>
<feature type="chain" id="PRO_5042519482" description="Invertebrate defensins family profile domain-containing protein" evidence="1">
    <location>
        <begin position="19"/>
        <end position="86"/>
    </location>
</feature>
<organism evidence="2 3">
    <name type="scientific">Phialemonium atrogriseum</name>
    <dbReference type="NCBI Taxonomy" id="1093897"/>
    <lineage>
        <taxon>Eukaryota</taxon>
        <taxon>Fungi</taxon>
        <taxon>Dikarya</taxon>
        <taxon>Ascomycota</taxon>
        <taxon>Pezizomycotina</taxon>
        <taxon>Sordariomycetes</taxon>
        <taxon>Sordariomycetidae</taxon>
        <taxon>Cephalothecales</taxon>
        <taxon>Cephalothecaceae</taxon>
        <taxon>Phialemonium</taxon>
    </lineage>
</organism>
<name>A0AAJ0FLQ7_9PEZI</name>
<keyword evidence="3" id="KW-1185">Reference proteome</keyword>
<dbReference type="RefSeq" id="XP_060283162.1">
    <property type="nucleotide sequence ID" value="XM_060428090.1"/>
</dbReference>
<gene>
    <name evidence="2" type="ORF">QBC33DRAFT_540737</name>
</gene>
<dbReference type="GeneID" id="85311277"/>
<protein>
    <recommendedName>
        <fullName evidence="4">Invertebrate defensins family profile domain-containing protein</fullName>
    </recommendedName>
</protein>
<dbReference type="EMBL" id="MU839010">
    <property type="protein sequence ID" value="KAK1766949.1"/>
    <property type="molecule type" value="Genomic_DNA"/>
</dbReference>
<proteinExistence type="predicted"/>
<evidence type="ECO:0000313" key="3">
    <source>
        <dbReference type="Proteomes" id="UP001244011"/>
    </source>
</evidence>
<evidence type="ECO:0000313" key="2">
    <source>
        <dbReference type="EMBL" id="KAK1766949.1"/>
    </source>
</evidence>
<feature type="signal peptide" evidence="1">
    <location>
        <begin position="1"/>
        <end position="18"/>
    </location>
</feature>
<evidence type="ECO:0000256" key="1">
    <source>
        <dbReference type="SAM" id="SignalP"/>
    </source>
</evidence>